<feature type="domain" description="FAD dependent oxidoreductase" evidence="6">
    <location>
        <begin position="12"/>
        <end position="340"/>
    </location>
</feature>
<evidence type="ECO:0000256" key="3">
    <source>
        <dbReference type="ARBA" id="ARBA00023002"/>
    </source>
</evidence>
<dbReference type="Proteomes" id="UP001501035">
    <property type="component" value="Unassembled WGS sequence"/>
</dbReference>
<evidence type="ECO:0000313" key="8">
    <source>
        <dbReference type="Proteomes" id="UP001501035"/>
    </source>
</evidence>
<dbReference type="InterPro" id="IPR036188">
    <property type="entry name" value="FAD/NAD-bd_sf"/>
</dbReference>
<dbReference type="EC" id="1.4.3.19" evidence="5"/>
<evidence type="ECO:0000256" key="4">
    <source>
        <dbReference type="ARBA" id="ARBA00049872"/>
    </source>
</evidence>
<dbReference type="InterPro" id="IPR012727">
    <property type="entry name" value="Gly_oxidase_ThiO"/>
</dbReference>
<keyword evidence="2" id="KW-0784">Thiamine biosynthesis</keyword>
<sequence>MTVTQSRPVLSVIGGGVIGSMCALAAADAGWHVDIYDAGEATRASEVAGGMLGTLGEGHPGEEGLFALSAESTAWWPGWIERLGDPAIVTAADTLFVATTAADGEYLRQLAQFVWAQQVPDGRLTGLRGRQVRAHEPSLSTRVHSGYRALGEGALDNRRLLAGVRSRLAERGGHVHRMWVDSFADVPGDQVLIAAGMGTSALLPDVKLVPAKGEILRLRRNRQSVPVPRNVIRARVEGRHVYLVPRADGLVVGATQYEPVSPDDRAAHAGGVADLLADAIAIMPGLRTYELIEASAGIRPGSADGLPVVERIDDRTLVATGHGRNGIVLAPATAARIVELLAG</sequence>
<comment type="catalytic activity">
    <reaction evidence="4">
        <text>glycine + O2 + H2O = glyoxylate + H2O2 + NH4(+)</text>
        <dbReference type="Rhea" id="RHEA:11532"/>
        <dbReference type="ChEBI" id="CHEBI:15377"/>
        <dbReference type="ChEBI" id="CHEBI:15379"/>
        <dbReference type="ChEBI" id="CHEBI:16240"/>
        <dbReference type="ChEBI" id="CHEBI:28938"/>
        <dbReference type="ChEBI" id="CHEBI:36655"/>
        <dbReference type="ChEBI" id="CHEBI:57305"/>
        <dbReference type="EC" id="1.4.3.19"/>
    </reaction>
</comment>
<accession>A0ABP6KYR6</accession>
<name>A0ABP6KYR6_9ACTN</name>
<dbReference type="PANTHER" id="PTHR13847:SF289">
    <property type="entry name" value="GLYCINE OXIDASE"/>
    <property type="match status" value="1"/>
</dbReference>
<dbReference type="InterPro" id="IPR006076">
    <property type="entry name" value="FAD-dep_OxRdtase"/>
</dbReference>
<dbReference type="SUPFAM" id="SSF54373">
    <property type="entry name" value="FAD-linked reductases, C-terminal domain"/>
    <property type="match status" value="1"/>
</dbReference>
<evidence type="ECO:0000259" key="6">
    <source>
        <dbReference type="Pfam" id="PF01266"/>
    </source>
</evidence>
<evidence type="ECO:0000256" key="1">
    <source>
        <dbReference type="ARBA" id="ARBA00004948"/>
    </source>
</evidence>
<keyword evidence="8" id="KW-1185">Reference proteome</keyword>
<proteinExistence type="predicted"/>
<dbReference type="EMBL" id="BAAAVS010000011">
    <property type="protein sequence ID" value="GAA3027021.1"/>
    <property type="molecule type" value="Genomic_DNA"/>
</dbReference>
<dbReference type="NCBIfam" id="TIGR02352">
    <property type="entry name" value="thiamin_ThiO"/>
    <property type="match status" value="1"/>
</dbReference>
<keyword evidence="3" id="KW-0560">Oxidoreductase</keyword>
<reference evidence="8" key="1">
    <citation type="journal article" date="2019" name="Int. J. Syst. Evol. Microbiol.">
        <title>The Global Catalogue of Microorganisms (GCM) 10K type strain sequencing project: providing services to taxonomists for standard genome sequencing and annotation.</title>
        <authorList>
            <consortium name="The Broad Institute Genomics Platform"/>
            <consortium name="The Broad Institute Genome Sequencing Center for Infectious Disease"/>
            <person name="Wu L."/>
            <person name="Ma J."/>
        </authorList>
    </citation>
    <scope>NUCLEOTIDE SEQUENCE [LARGE SCALE GENOMIC DNA]</scope>
    <source>
        <strain evidence="8">JCM 14234</strain>
    </source>
</reference>
<dbReference type="SUPFAM" id="SSF51971">
    <property type="entry name" value="Nucleotide-binding domain"/>
    <property type="match status" value="1"/>
</dbReference>
<dbReference type="PANTHER" id="PTHR13847">
    <property type="entry name" value="SARCOSINE DEHYDROGENASE-RELATED"/>
    <property type="match status" value="1"/>
</dbReference>
<comment type="caution">
    <text evidence="7">The sequence shown here is derived from an EMBL/GenBank/DDBJ whole genome shotgun (WGS) entry which is preliminary data.</text>
</comment>
<evidence type="ECO:0000313" key="7">
    <source>
        <dbReference type="EMBL" id="GAA3027021.1"/>
    </source>
</evidence>
<evidence type="ECO:0000256" key="2">
    <source>
        <dbReference type="ARBA" id="ARBA00022977"/>
    </source>
</evidence>
<organism evidence="7 8">
    <name type="scientific">Gordonia defluvii</name>
    <dbReference type="NCBI Taxonomy" id="283718"/>
    <lineage>
        <taxon>Bacteria</taxon>
        <taxon>Bacillati</taxon>
        <taxon>Actinomycetota</taxon>
        <taxon>Actinomycetes</taxon>
        <taxon>Mycobacteriales</taxon>
        <taxon>Gordoniaceae</taxon>
        <taxon>Gordonia</taxon>
    </lineage>
</organism>
<evidence type="ECO:0000256" key="5">
    <source>
        <dbReference type="ARBA" id="ARBA00050018"/>
    </source>
</evidence>
<comment type="pathway">
    <text evidence="1">Cofactor biosynthesis; thiamine diphosphate biosynthesis.</text>
</comment>
<protein>
    <recommendedName>
        <fullName evidence="5">glycine oxidase</fullName>
        <ecNumber evidence="5">1.4.3.19</ecNumber>
    </recommendedName>
</protein>
<dbReference type="Gene3D" id="3.50.50.60">
    <property type="entry name" value="FAD/NAD(P)-binding domain"/>
    <property type="match status" value="1"/>
</dbReference>
<dbReference type="Gene3D" id="3.30.9.10">
    <property type="entry name" value="D-Amino Acid Oxidase, subunit A, domain 2"/>
    <property type="match status" value="1"/>
</dbReference>
<dbReference type="Pfam" id="PF01266">
    <property type="entry name" value="DAO"/>
    <property type="match status" value="1"/>
</dbReference>
<gene>
    <name evidence="7" type="primary">thiO</name>
    <name evidence="7" type="ORF">GCM10010528_05880</name>
</gene>